<dbReference type="Proteomes" id="UP001224418">
    <property type="component" value="Unassembled WGS sequence"/>
</dbReference>
<gene>
    <name evidence="1" type="ORF">QOZ93_002696</name>
</gene>
<sequence length="357" mass="41617">MNLLRRCPDLYYETMLYTYIKRMYGNTYKISEIHRSNLIDILEKELENPYNNCNKIKSKILNYIEENVFSKGNEISKFEEYERIIVPWGTSIDPYVFLIALKLLKIKPTITSRIKEQSENIKSNAIPLTLEYDNINVMPVYVQRVLINRIISIEINNLYNTDCVFKQSIDLLNTNKINVFNSFCPIINESMKQSSTTKGGATYEDDIYDLLLKIGIEENKIQRFQHEDIGSIENDFKFELDGLKFGISAKKTLRERYKQYVNLKDKEIDIDVFMTITLGTDLTEEKAKTIRKFGVYIFVAPEIYMSQVYLQQIEGIYPIQDLSVNLLKRLGQDFPSCSIEKVPKTASSPIERVSQNV</sequence>
<protein>
    <recommendedName>
        <fullName evidence="3">Restriction endonuclease</fullName>
    </recommendedName>
</protein>
<dbReference type="Gene3D" id="3.40.91.80">
    <property type="match status" value="1"/>
</dbReference>
<evidence type="ECO:0008006" key="3">
    <source>
        <dbReference type="Google" id="ProtNLM"/>
    </source>
</evidence>
<comment type="caution">
    <text evidence="1">The sequence shown here is derived from an EMBL/GenBank/DDBJ whole genome shotgun (WGS) entry which is preliminary data.</text>
</comment>
<dbReference type="InterPro" id="IPR038365">
    <property type="entry name" value="EcoRII_C_sf"/>
</dbReference>
<organism evidence="1 2">
    <name type="scientific">Hathewaya limosa</name>
    <name type="common">Clostridium limosum</name>
    <dbReference type="NCBI Taxonomy" id="1536"/>
    <lineage>
        <taxon>Bacteria</taxon>
        <taxon>Bacillati</taxon>
        <taxon>Bacillota</taxon>
        <taxon>Clostridia</taxon>
        <taxon>Eubacteriales</taxon>
        <taxon>Clostridiaceae</taxon>
        <taxon>Hathewaya</taxon>
    </lineage>
</organism>
<accession>A0ABU0JV08</accession>
<evidence type="ECO:0000313" key="1">
    <source>
        <dbReference type="EMBL" id="MDQ0480945.1"/>
    </source>
</evidence>
<proteinExistence type="predicted"/>
<dbReference type="EMBL" id="JAUSWN010000035">
    <property type="protein sequence ID" value="MDQ0480945.1"/>
    <property type="molecule type" value="Genomic_DNA"/>
</dbReference>
<dbReference type="RefSeq" id="WP_307357280.1">
    <property type="nucleotide sequence ID" value="NZ_BAAACJ010000062.1"/>
</dbReference>
<keyword evidence="2" id="KW-1185">Reference proteome</keyword>
<reference evidence="1 2" key="1">
    <citation type="submission" date="2023-07" db="EMBL/GenBank/DDBJ databases">
        <title>Genomic Encyclopedia of Type Strains, Phase IV (KMG-IV): sequencing the most valuable type-strain genomes for metagenomic binning, comparative biology and taxonomic classification.</title>
        <authorList>
            <person name="Goeker M."/>
        </authorList>
    </citation>
    <scope>NUCLEOTIDE SEQUENCE [LARGE SCALE GENOMIC DNA]</scope>
    <source>
        <strain evidence="1 2">DSM 1400</strain>
    </source>
</reference>
<evidence type="ECO:0000313" key="2">
    <source>
        <dbReference type="Proteomes" id="UP001224418"/>
    </source>
</evidence>
<name>A0ABU0JV08_HATLI</name>